<evidence type="ECO:0000313" key="1">
    <source>
        <dbReference type="EMBL" id="KAI0051139.1"/>
    </source>
</evidence>
<feature type="non-terminal residue" evidence="1">
    <location>
        <position position="1"/>
    </location>
</feature>
<name>A0ACB8S3S2_9AGAM</name>
<accession>A0ACB8S3S2</accession>
<comment type="caution">
    <text evidence="1">The sequence shown here is derived from an EMBL/GenBank/DDBJ whole genome shotgun (WGS) entry which is preliminary data.</text>
</comment>
<reference evidence="1" key="1">
    <citation type="submission" date="2021-02" db="EMBL/GenBank/DDBJ databases">
        <authorList>
            <consortium name="DOE Joint Genome Institute"/>
            <person name="Ahrendt S."/>
            <person name="Looney B.P."/>
            <person name="Miyauchi S."/>
            <person name="Morin E."/>
            <person name="Drula E."/>
            <person name="Courty P.E."/>
            <person name="Chicoki N."/>
            <person name="Fauchery L."/>
            <person name="Kohler A."/>
            <person name="Kuo A."/>
            <person name="Labutti K."/>
            <person name="Pangilinan J."/>
            <person name="Lipzen A."/>
            <person name="Riley R."/>
            <person name="Andreopoulos W."/>
            <person name="He G."/>
            <person name="Johnson J."/>
            <person name="Barry K.W."/>
            <person name="Grigoriev I.V."/>
            <person name="Nagy L."/>
            <person name="Hibbett D."/>
            <person name="Henrissat B."/>
            <person name="Matheny P.B."/>
            <person name="Labbe J."/>
            <person name="Martin F."/>
        </authorList>
    </citation>
    <scope>NUCLEOTIDE SEQUENCE</scope>
    <source>
        <strain evidence="1">FP105234-sp</strain>
    </source>
</reference>
<keyword evidence="2" id="KW-1185">Reference proteome</keyword>
<dbReference type="EMBL" id="MU275855">
    <property type="protein sequence ID" value="KAI0051139.1"/>
    <property type="molecule type" value="Genomic_DNA"/>
</dbReference>
<reference evidence="1" key="2">
    <citation type="journal article" date="2022" name="New Phytol.">
        <title>Evolutionary transition to the ectomycorrhizal habit in the genomes of a hyperdiverse lineage of mushroom-forming fungi.</title>
        <authorList>
            <person name="Looney B."/>
            <person name="Miyauchi S."/>
            <person name="Morin E."/>
            <person name="Drula E."/>
            <person name="Courty P.E."/>
            <person name="Kohler A."/>
            <person name="Kuo A."/>
            <person name="LaButti K."/>
            <person name="Pangilinan J."/>
            <person name="Lipzen A."/>
            <person name="Riley R."/>
            <person name="Andreopoulos W."/>
            <person name="He G."/>
            <person name="Johnson J."/>
            <person name="Nolan M."/>
            <person name="Tritt A."/>
            <person name="Barry K.W."/>
            <person name="Grigoriev I.V."/>
            <person name="Nagy L.G."/>
            <person name="Hibbett D."/>
            <person name="Henrissat B."/>
            <person name="Matheny P.B."/>
            <person name="Labbe J."/>
            <person name="Martin F.M."/>
        </authorList>
    </citation>
    <scope>NUCLEOTIDE SEQUENCE</scope>
    <source>
        <strain evidence="1">FP105234-sp</strain>
    </source>
</reference>
<sequence>SDPAVASIVPDAQKKARPRQQQTALTREGGKSLLPFSRVQKIMKADKELPTVAKEATFLISLATEEFIKRITEASQRVAIRDKRVTVQQKDIASVVRKADEFLFLE</sequence>
<protein>
    <submittedName>
        <fullName evidence="1">Uncharacterized protein</fullName>
    </submittedName>
</protein>
<proteinExistence type="predicted"/>
<dbReference type="Proteomes" id="UP000814033">
    <property type="component" value="Unassembled WGS sequence"/>
</dbReference>
<evidence type="ECO:0000313" key="2">
    <source>
        <dbReference type="Proteomes" id="UP000814033"/>
    </source>
</evidence>
<gene>
    <name evidence="1" type="ORF">FA95DRAFT_1479526</name>
</gene>
<organism evidence="1 2">
    <name type="scientific">Auriscalpium vulgare</name>
    <dbReference type="NCBI Taxonomy" id="40419"/>
    <lineage>
        <taxon>Eukaryota</taxon>
        <taxon>Fungi</taxon>
        <taxon>Dikarya</taxon>
        <taxon>Basidiomycota</taxon>
        <taxon>Agaricomycotina</taxon>
        <taxon>Agaricomycetes</taxon>
        <taxon>Russulales</taxon>
        <taxon>Auriscalpiaceae</taxon>
        <taxon>Auriscalpium</taxon>
    </lineage>
</organism>
<feature type="non-terminal residue" evidence="1">
    <location>
        <position position="106"/>
    </location>
</feature>